<proteinExistence type="predicted"/>
<feature type="transmembrane region" description="Helical" evidence="6">
    <location>
        <begin position="60"/>
        <end position="80"/>
    </location>
</feature>
<dbReference type="STRING" id="867904.Metho_1184"/>
<feature type="transmembrane region" description="Helical" evidence="6">
    <location>
        <begin position="353"/>
        <end position="373"/>
    </location>
</feature>
<feature type="transmembrane region" description="Helical" evidence="6">
    <location>
        <begin position="439"/>
        <end position="460"/>
    </location>
</feature>
<feature type="transmembrane region" description="Helical" evidence="6">
    <location>
        <begin position="385"/>
        <end position="402"/>
    </location>
</feature>
<keyword evidence="3 6" id="KW-0812">Transmembrane</keyword>
<evidence type="ECO:0000256" key="3">
    <source>
        <dbReference type="ARBA" id="ARBA00022692"/>
    </source>
</evidence>
<feature type="transmembrane region" description="Helical" evidence="6">
    <location>
        <begin position="466"/>
        <end position="484"/>
    </location>
</feature>
<dbReference type="Proteomes" id="UP000010866">
    <property type="component" value="Chromosome"/>
</dbReference>
<feature type="transmembrane region" description="Helical" evidence="6">
    <location>
        <begin position="408"/>
        <end position="427"/>
    </location>
</feature>
<reference evidence="8" key="1">
    <citation type="submission" date="2012-02" db="EMBL/GenBank/DDBJ databases">
        <title>Complete sequence of chromosome of Methanomethylovorans hollandica DSM 15978.</title>
        <authorList>
            <person name="Lucas S."/>
            <person name="Copeland A."/>
            <person name="Lapidus A."/>
            <person name="Glavina del Rio T."/>
            <person name="Dalin E."/>
            <person name="Tice H."/>
            <person name="Bruce D."/>
            <person name="Goodwin L."/>
            <person name="Pitluck S."/>
            <person name="Peters L."/>
            <person name="Mikhailova N."/>
            <person name="Held B."/>
            <person name="Kyrpides N."/>
            <person name="Mavromatis K."/>
            <person name="Ivanova N."/>
            <person name="Brettin T."/>
            <person name="Detter J.C."/>
            <person name="Han C."/>
            <person name="Larimer F."/>
            <person name="Land M."/>
            <person name="Hauser L."/>
            <person name="Markowitz V."/>
            <person name="Cheng J.-F."/>
            <person name="Hugenholtz P."/>
            <person name="Woyke T."/>
            <person name="Wu D."/>
            <person name="Spring S."/>
            <person name="Schroeder M."/>
            <person name="Brambilla E."/>
            <person name="Klenk H.-P."/>
            <person name="Eisen J.A."/>
        </authorList>
    </citation>
    <scope>NUCLEOTIDE SEQUENCE [LARGE SCALE GENOMIC DNA]</scope>
    <source>
        <strain evidence="8">DSM 15978 / NBRC 107637 / DMS1</strain>
    </source>
</reference>
<feature type="transmembrane region" description="Helical" evidence="6">
    <location>
        <begin position="27"/>
        <end position="48"/>
    </location>
</feature>
<feature type="transmembrane region" description="Helical" evidence="6">
    <location>
        <begin position="132"/>
        <end position="152"/>
    </location>
</feature>
<dbReference type="GO" id="GO:0005886">
    <property type="term" value="C:plasma membrane"/>
    <property type="evidence" value="ECO:0007669"/>
    <property type="project" value="UniProtKB-SubCell"/>
</dbReference>
<evidence type="ECO:0000256" key="4">
    <source>
        <dbReference type="ARBA" id="ARBA00022989"/>
    </source>
</evidence>
<evidence type="ECO:0000256" key="6">
    <source>
        <dbReference type="SAM" id="Phobius"/>
    </source>
</evidence>
<evidence type="ECO:0000313" key="7">
    <source>
        <dbReference type="EMBL" id="AGB49414.1"/>
    </source>
</evidence>
<dbReference type="EMBL" id="CP003362">
    <property type="protein sequence ID" value="AGB49414.1"/>
    <property type="molecule type" value="Genomic_DNA"/>
</dbReference>
<sequence precursor="true">MLMKSSNLLHSDVSLPVKKKKSFAADVLTLVGGTTFAQIVTILASPVLARLYTPEEFGTWALLISITMILGIIACLRYEFSIMLPDSDEEAVNLLGLSLSIVFVITAITILPIYFFKNEIALMLNSPQLGDYLWMIPLFIFVNGIFQALNYWNSRTKHFKRLSFAQVSRSLSTTGTQIVSGLIRYPLTGGLIVGNLVGNIISTLTLGGQIWRDDKNFIRANLHPQKFIQGLKRYKKFPLIDTWSALLNSISWQLPAFLLAFYFSPAVVGFYSIGFRILQMPMSFIGSSLSQVFFQRASVANSQGGLDTLVETVFKVLVIVGLFPILTLAFVGSDVFSVIFGSSWAEAGVYAQILSIWAFVWFLSHPLSSIYVVMEKQQFGLKFNIFNLITRLLSLVIGGMMGSARMALFLFALSGTFVYGYLCYKMLSYSRVKMSHVRNIILSELLLFSPVGAILFILKYFEINQYLIVGISGLFIVLYYIYVIRTDDEIYQFMKRFGPIQKIPGMRR</sequence>
<keyword evidence="4 6" id="KW-1133">Transmembrane helix</keyword>
<evidence type="ECO:0000313" key="8">
    <source>
        <dbReference type="Proteomes" id="UP000010866"/>
    </source>
</evidence>
<keyword evidence="8" id="KW-1185">Reference proteome</keyword>
<dbReference type="HOGENOM" id="CLU_037830_1_0_2"/>
<evidence type="ECO:0000256" key="1">
    <source>
        <dbReference type="ARBA" id="ARBA00004651"/>
    </source>
</evidence>
<evidence type="ECO:0000256" key="2">
    <source>
        <dbReference type="ARBA" id="ARBA00022475"/>
    </source>
</evidence>
<name>L0KZJ9_METHD</name>
<organism evidence="7 8">
    <name type="scientific">Methanomethylovorans hollandica (strain DSM 15978 / NBRC 107637 / DMS1)</name>
    <dbReference type="NCBI Taxonomy" id="867904"/>
    <lineage>
        <taxon>Archaea</taxon>
        <taxon>Methanobacteriati</taxon>
        <taxon>Methanobacteriota</taxon>
        <taxon>Stenosarchaea group</taxon>
        <taxon>Methanomicrobia</taxon>
        <taxon>Methanosarcinales</taxon>
        <taxon>Methanosarcinaceae</taxon>
        <taxon>Methanomethylovorans</taxon>
    </lineage>
</organism>
<gene>
    <name evidence="7" type="ordered locus">Metho_1184</name>
</gene>
<protein>
    <submittedName>
        <fullName evidence="7">Membrane protein involved in the export of O-antigen and teichoic acid</fullName>
    </submittedName>
</protein>
<dbReference type="AlphaFoldDB" id="L0KZJ9"/>
<keyword evidence="2" id="KW-1003">Cell membrane</keyword>
<dbReference type="KEGG" id="mhz:Metho_1184"/>
<dbReference type="Pfam" id="PF13440">
    <property type="entry name" value="Polysacc_synt_3"/>
    <property type="match status" value="1"/>
</dbReference>
<accession>L0KZJ9</accession>
<dbReference type="InterPro" id="IPR050833">
    <property type="entry name" value="Poly_Biosynth_Transport"/>
</dbReference>
<dbReference type="PANTHER" id="PTHR30250">
    <property type="entry name" value="PST FAMILY PREDICTED COLANIC ACID TRANSPORTER"/>
    <property type="match status" value="1"/>
</dbReference>
<keyword evidence="5 6" id="KW-0472">Membrane</keyword>
<dbReference type="PANTHER" id="PTHR30250:SF28">
    <property type="entry name" value="POLYSACCHARIDE BIOSYNTHESIS PROTEIN"/>
    <property type="match status" value="1"/>
</dbReference>
<evidence type="ECO:0000256" key="5">
    <source>
        <dbReference type="ARBA" id="ARBA00023136"/>
    </source>
</evidence>
<comment type="subcellular location">
    <subcellularLocation>
        <location evidence="1">Cell membrane</location>
        <topology evidence="1">Multi-pass membrane protein</topology>
    </subcellularLocation>
</comment>
<feature type="transmembrane region" description="Helical" evidence="6">
    <location>
        <begin position="92"/>
        <end position="116"/>
    </location>
</feature>
<feature type="transmembrane region" description="Helical" evidence="6">
    <location>
        <begin position="314"/>
        <end position="333"/>
    </location>
</feature>